<evidence type="ECO:0000313" key="2">
    <source>
        <dbReference type="Proteomes" id="UP000054166"/>
    </source>
</evidence>
<evidence type="ECO:0000313" key="1">
    <source>
        <dbReference type="EMBL" id="KIM80778.1"/>
    </source>
</evidence>
<dbReference type="HOGENOM" id="CLU_2146814_0_0_1"/>
<gene>
    <name evidence="1" type="ORF">PILCRDRAFT_517014</name>
</gene>
<dbReference type="InParanoid" id="A0A0C3B3L2"/>
<proteinExistence type="predicted"/>
<reference evidence="1 2" key="1">
    <citation type="submission" date="2014-04" db="EMBL/GenBank/DDBJ databases">
        <authorList>
            <consortium name="DOE Joint Genome Institute"/>
            <person name="Kuo A."/>
            <person name="Tarkka M."/>
            <person name="Buscot F."/>
            <person name="Kohler A."/>
            <person name="Nagy L.G."/>
            <person name="Floudas D."/>
            <person name="Copeland A."/>
            <person name="Barry K.W."/>
            <person name="Cichocki N."/>
            <person name="Veneault-Fourrey C."/>
            <person name="LaButti K."/>
            <person name="Lindquist E.A."/>
            <person name="Lipzen A."/>
            <person name="Lundell T."/>
            <person name="Morin E."/>
            <person name="Murat C."/>
            <person name="Sun H."/>
            <person name="Tunlid A."/>
            <person name="Henrissat B."/>
            <person name="Grigoriev I.V."/>
            <person name="Hibbett D.S."/>
            <person name="Martin F."/>
            <person name="Nordberg H.P."/>
            <person name="Cantor M.N."/>
            <person name="Hua S.X."/>
        </authorList>
    </citation>
    <scope>NUCLEOTIDE SEQUENCE [LARGE SCALE GENOMIC DNA]</scope>
    <source>
        <strain evidence="1 2">F 1598</strain>
    </source>
</reference>
<dbReference type="EMBL" id="KN833002">
    <property type="protein sequence ID" value="KIM80778.1"/>
    <property type="molecule type" value="Genomic_DNA"/>
</dbReference>
<dbReference type="Proteomes" id="UP000054166">
    <property type="component" value="Unassembled WGS sequence"/>
</dbReference>
<sequence>MECAGASLSPLVSGPCILLPPTSNSNRQAIDKNEQGDCCSTSPGIKEIRPGAMITDVRIEYRVQRISRSAALGIFQGFTIVHFPAAKSRRLTSSKICRLCLPRQWILPNHWY</sequence>
<keyword evidence="2" id="KW-1185">Reference proteome</keyword>
<dbReference type="AlphaFoldDB" id="A0A0C3B3L2"/>
<accession>A0A0C3B3L2</accession>
<protein>
    <submittedName>
        <fullName evidence="1">Uncharacterized protein</fullName>
    </submittedName>
</protein>
<reference evidence="2" key="2">
    <citation type="submission" date="2015-01" db="EMBL/GenBank/DDBJ databases">
        <title>Evolutionary Origins and Diversification of the Mycorrhizal Mutualists.</title>
        <authorList>
            <consortium name="DOE Joint Genome Institute"/>
            <consortium name="Mycorrhizal Genomics Consortium"/>
            <person name="Kohler A."/>
            <person name="Kuo A."/>
            <person name="Nagy L.G."/>
            <person name="Floudas D."/>
            <person name="Copeland A."/>
            <person name="Barry K.W."/>
            <person name="Cichocki N."/>
            <person name="Veneault-Fourrey C."/>
            <person name="LaButti K."/>
            <person name="Lindquist E.A."/>
            <person name="Lipzen A."/>
            <person name="Lundell T."/>
            <person name="Morin E."/>
            <person name="Murat C."/>
            <person name="Riley R."/>
            <person name="Ohm R."/>
            <person name="Sun H."/>
            <person name="Tunlid A."/>
            <person name="Henrissat B."/>
            <person name="Grigoriev I.V."/>
            <person name="Hibbett D.S."/>
            <person name="Martin F."/>
        </authorList>
    </citation>
    <scope>NUCLEOTIDE SEQUENCE [LARGE SCALE GENOMIC DNA]</scope>
    <source>
        <strain evidence="2">F 1598</strain>
    </source>
</reference>
<organism evidence="1 2">
    <name type="scientific">Piloderma croceum (strain F 1598)</name>
    <dbReference type="NCBI Taxonomy" id="765440"/>
    <lineage>
        <taxon>Eukaryota</taxon>
        <taxon>Fungi</taxon>
        <taxon>Dikarya</taxon>
        <taxon>Basidiomycota</taxon>
        <taxon>Agaricomycotina</taxon>
        <taxon>Agaricomycetes</taxon>
        <taxon>Agaricomycetidae</taxon>
        <taxon>Atheliales</taxon>
        <taxon>Atheliaceae</taxon>
        <taxon>Piloderma</taxon>
    </lineage>
</organism>
<name>A0A0C3B3L2_PILCF</name>